<evidence type="ECO:0008006" key="4">
    <source>
        <dbReference type="Google" id="ProtNLM"/>
    </source>
</evidence>
<keyword evidence="3" id="KW-1185">Reference proteome</keyword>
<reference evidence="2 3" key="1">
    <citation type="journal article" date="2019" name="Int. J. Syst. Evol. Microbiol.">
        <title>The Global Catalogue of Microorganisms (GCM) 10K type strain sequencing project: providing services to taxonomists for standard genome sequencing and annotation.</title>
        <authorList>
            <consortium name="The Broad Institute Genomics Platform"/>
            <consortium name="The Broad Institute Genome Sequencing Center for Infectious Disease"/>
            <person name="Wu L."/>
            <person name="Ma J."/>
        </authorList>
    </citation>
    <scope>NUCLEOTIDE SEQUENCE [LARGE SCALE GENOMIC DNA]</scope>
    <source>
        <strain evidence="2 3">JCM 16114</strain>
    </source>
</reference>
<evidence type="ECO:0000256" key="1">
    <source>
        <dbReference type="SAM" id="MobiDB-lite"/>
    </source>
</evidence>
<evidence type="ECO:0000313" key="3">
    <source>
        <dbReference type="Proteomes" id="UP001499843"/>
    </source>
</evidence>
<gene>
    <name evidence="2" type="ORF">GCM10009850_020910</name>
</gene>
<evidence type="ECO:0000313" key="2">
    <source>
        <dbReference type="EMBL" id="GAA2206633.1"/>
    </source>
</evidence>
<proteinExistence type="predicted"/>
<sequence>MLGARQHGQQGLVDRDDPQLVGRDGPEDGVDGWFARLWHVHWLLAGLVSGRLIYCNTKVNGQKAACFTV</sequence>
<feature type="region of interest" description="Disordered" evidence="1">
    <location>
        <begin position="1"/>
        <end position="24"/>
    </location>
</feature>
<dbReference type="Proteomes" id="UP001499843">
    <property type="component" value="Unassembled WGS sequence"/>
</dbReference>
<accession>A0ABN3CBA9</accession>
<protein>
    <recommendedName>
        <fullName evidence="4">Transposase</fullName>
    </recommendedName>
</protein>
<comment type="caution">
    <text evidence="2">The sequence shown here is derived from an EMBL/GenBank/DDBJ whole genome shotgun (WGS) entry which is preliminary data.</text>
</comment>
<organism evidence="2 3">
    <name type="scientific">Nonomuraea monospora</name>
    <dbReference type="NCBI Taxonomy" id="568818"/>
    <lineage>
        <taxon>Bacteria</taxon>
        <taxon>Bacillati</taxon>
        <taxon>Actinomycetota</taxon>
        <taxon>Actinomycetes</taxon>
        <taxon>Streptosporangiales</taxon>
        <taxon>Streptosporangiaceae</taxon>
        <taxon>Nonomuraea</taxon>
    </lineage>
</organism>
<dbReference type="EMBL" id="BAAAQX010000004">
    <property type="protein sequence ID" value="GAA2206633.1"/>
    <property type="molecule type" value="Genomic_DNA"/>
</dbReference>
<name>A0ABN3CBA9_9ACTN</name>